<sequence length="68" mass="7578">MASFCPQQAVSIEHSMAETLNAQIFISPSPRKPSYQVKSTVVMAKQAKVFCCRASMADLIENEEKKQN</sequence>
<dbReference type="Proteomes" id="UP000017836">
    <property type="component" value="Unassembled WGS sequence"/>
</dbReference>
<dbReference type="HOGENOM" id="CLU_2797371_0_0_1"/>
<dbReference type="EMBL" id="KI394278">
    <property type="protein sequence ID" value="ERN04394.1"/>
    <property type="molecule type" value="Genomic_DNA"/>
</dbReference>
<proteinExistence type="predicted"/>
<organism evidence="1 2">
    <name type="scientific">Amborella trichopoda</name>
    <dbReference type="NCBI Taxonomy" id="13333"/>
    <lineage>
        <taxon>Eukaryota</taxon>
        <taxon>Viridiplantae</taxon>
        <taxon>Streptophyta</taxon>
        <taxon>Embryophyta</taxon>
        <taxon>Tracheophyta</taxon>
        <taxon>Spermatophyta</taxon>
        <taxon>Magnoliopsida</taxon>
        <taxon>Amborellales</taxon>
        <taxon>Amborellaceae</taxon>
        <taxon>Amborella</taxon>
    </lineage>
</organism>
<gene>
    <name evidence="1" type="ORF">AMTR_s00147p00104600</name>
</gene>
<name>W1P9N0_AMBTC</name>
<reference evidence="2" key="1">
    <citation type="journal article" date="2013" name="Science">
        <title>The Amborella genome and the evolution of flowering plants.</title>
        <authorList>
            <consortium name="Amborella Genome Project"/>
        </authorList>
    </citation>
    <scope>NUCLEOTIDE SEQUENCE [LARGE SCALE GENOMIC DNA]</scope>
</reference>
<evidence type="ECO:0000313" key="1">
    <source>
        <dbReference type="EMBL" id="ERN04394.1"/>
    </source>
</evidence>
<protein>
    <submittedName>
        <fullName evidence="1">Uncharacterized protein</fullName>
    </submittedName>
</protein>
<evidence type="ECO:0000313" key="2">
    <source>
        <dbReference type="Proteomes" id="UP000017836"/>
    </source>
</evidence>
<accession>W1P9N0</accession>
<keyword evidence="2" id="KW-1185">Reference proteome</keyword>
<dbReference type="AlphaFoldDB" id="W1P9N0"/>
<dbReference type="Gramene" id="ERN04394">
    <property type="protein sequence ID" value="ERN04394"/>
    <property type="gene ID" value="AMTR_s00147p00104600"/>
</dbReference>